<evidence type="ECO:0000313" key="12">
    <source>
        <dbReference type="Proteomes" id="UP000694846"/>
    </source>
</evidence>
<feature type="domain" description="Exoribonuclease phosphorolytic" evidence="9">
    <location>
        <begin position="51"/>
        <end position="177"/>
    </location>
</feature>
<dbReference type="Pfam" id="PF03725">
    <property type="entry name" value="RNase_PH_C"/>
    <property type="match status" value="1"/>
</dbReference>
<dbReference type="GO" id="GO:0006364">
    <property type="term" value="P:rRNA processing"/>
    <property type="evidence" value="ECO:0007669"/>
    <property type="project" value="UniProtKB-KW"/>
</dbReference>
<reference evidence="13" key="2">
    <citation type="submission" date="2025-04" db="UniProtKB">
        <authorList>
            <consortium name="RefSeq"/>
        </authorList>
    </citation>
    <scope>IDENTIFICATION</scope>
    <source>
        <tissue evidence="13">Whole body</tissue>
    </source>
</reference>
<evidence type="ECO:0000313" key="13">
    <source>
        <dbReference type="RefSeq" id="XP_025415229.1"/>
    </source>
</evidence>
<accession>A0A2S2R2H2</accession>
<dbReference type="InterPro" id="IPR001247">
    <property type="entry name" value="ExoRNase_PH_dom1"/>
</dbReference>
<keyword evidence="4" id="KW-0963">Cytoplasm</keyword>
<dbReference type="InterPro" id="IPR015847">
    <property type="entry name" value="ExoRNase_PH_dom2"/>
</dbReference>
<dbReference type="SUPFAM" id="SSF55666">
    <property type="entry name" value="Ribonuclease PH domain 2-like"/>
    <property type="match status" value="1"/>
</dbReference>
<dbReference type="InterPro" id="IPR050080">
    <property type="entry name" value="RNase_PH"/>
</dbReference>
<dbReference type="OrthoDB" id="2504340at2759"/>
<evidence type="ECO:0000256" key="7">
    <source>
        <dbReference type="ARBA" id="ARBA00022884"/>
    </source>
</evidence>
<evidence type="ECO:0000256" key="2">
    <source>
        <dbReference type="ARBA" id="ARBA00004496"/>
    </source>
</evidence>
<organism evidence="11">
    <name type="scientific">Sipha flava</name>
    <name type="common">yellow sugarcane aphid</name>
    <dbReference type="NCBI Taxonomy" id="143950"/>
    <lineage>
        <taxon>Eukaryota</taxon>
        <taxon>Metazoa</taxon>
        <taxon>Ecdysozoa</taxon>
        <taxon>Arthropoda</taxon>
        <taxon>Hexapoda</taxon>
        <taxon>Insecta</taxon>
        <taxon>Pterygota</taxon>
        <taxon>Neoptera</taxon>
        <taxon>Paraneoptera</taxon>
        <taxon>Hemiptera</taxon>
        <taxon>Sternorrhyncha</taxon>
        <taxon>Aphidomorpha</taxon>
        <taxon>Aphidoidea</taxon>
        <taxon>Aphididae</taxon>
        <taxon>Sipha</taxon>
    </lineage>
</organism>
<sequence>MPTNLYRFQGPEGTIPYQHYLIDKNNTKLTKIATALMKNERCDGRDISAHRNLCIKTGIVTQAKGSAYVEKGHTKLLCSVFDPKEVPNKVEYAKTGELQCEFKFATFSCRQRRNYTRDSEERQLCNEFRRAIEPAVCRGEFANFEIQVNVLVLENDGSVLSTAITAAGLALMDGCIPMYDMIVASSLGIFKNTILVDPTYDEETLCLSWTEDEENRGTVMLAYMVSLEQITEFSQNGSMDINMFPEYVQLLIDQNCKINKLVQSAAITDVIGHFESQTTD</sequence>
<dbReference type="EMBL" id="GGMS01014995">
    <property type="protein sequence ID" value="MBY84198.1"/>
    <property type="molecule type" value="Transcribed_RNA"/>
</dbReference>
<dbReference type="AlphaFoldDB" id="A0A2S2R2H2"/>
<dbReference type="PANTHER" id="PTHR11953">
    <property type="entry name" value="EXOSOME COMPLEX COMPONENT"/>
    <property type="match status" value="1"/>
</dbReference>
<gene>
    <name evidence="11" type="primary">exosc6</name>
    <name evidence="13" type="synonym">LOC112686945</name>
    <name evidence="11" type="ORF">g.53081</name>
</gene>
<dbReference type="PANTHER" id="PTHR11953:SF2">
    <property type="entry name" value="EXOSOME COMPLEX COMPONENT MTR3"/>
    <property type="match status" value="1"/>
</dbReference>
<evidence type="ECO:0000259" key="9">
    <source>
        <dbReference type="Pfam" id="PF01138"/>
    </source>
</evidence>
<dbReference type="GO" id="GO:0005730">
    <property type="term" value="C:nucleolus"/>
    <property type="evidence" value="ECO:0007669"/>
    <property type="project" value="TreeGrafter"/>
</dbReference>
<dbReference type="GO" id="GO:0000177">
    <property type="term" value="C:cytoplasmic exosome (RNase complex)"/>
    <property type="evidence" value="ECO:0007669"/>
    <property type="project" value="TreeGrafter"/>
</dbReference>
<dbReference type="GO" id="GO:0003723">
    <property type="term" value="F:RNA binding"/>
    <property type="evidence" value="ECO:0007669"/>
    <property type="project" value="UniProtKB-KW"/>
</dbReference>
<evidence type="ECO:0000256" key="3">
    <source>
        <dbReference type="ARBA" id="ARBA00006678"/>
    </source>
</evidence>
<dbReference type="Gene3D" id="3.30.230.70">
    <property type="entry name" value="GHMP Kinase, N-terminal domain"/>
    <property type="match status" value="1"/>
</dbReference>
<dbReference type="GO" id="GO:0016075">
    <property type="term" value="P:rRNA catabolic process"/>
    <property type="evidence" value="ECO:0007669"/>
    <property type="project" value="TreeGrafter"/>
</dbReference>
<dbReference type="Pfam" id="PF01138">
    <property type="entry name" value="RNase_PH"/>
    <property type="match status" value="1"/>
</dbReference>
<reference evidence="11" key="1">
    <citation type="submission" date="2018-04" db="EMBL/GenBank/DDBJ databases">
        <title>Transcriptome assembly of Sipha flava.</title>
        <authorList>
            <person name="Scully E.D."/>
            <person name="Geib S.M."/>
            <person name="Palmer N.A."/>
            <person name="Koch K."/>
            <person name="Bradshaw J."/>
            <person name="Heng-Moss T."/>
            <person name="Sarath G."/>
        </authorList>
    </citation>
    <scope>NUCLEOTIDE SEQUENCE</scope>
</reference>
<keyword evidence="8" id="KW-0539">Nucleus</keyword>
<dbReference type="RefSeq" id="XP_025415229.1">
    <property type="nucleotide sequence ID" value="XM_025559444.1"/>
</dbReference>
<evidence type="ECO:0000259" key="10">
    <source>
        <dbReference type="Pfam" id="PF03725"/>
    </source>
</evidence>
<keyword evidence="6" id="KW-0271">Exosome</keyword>
<proteinExistence type="inferred from homology"/>
<dbReference type="CDD" id="cd11371">
    <property type="entry name" value="RNase_PH_MTR3"/>
    <property type="match status" value="1"/>
</dbReference>
<keyword evidence="7" id="KW-0694">RNA-binding</keyword>
<dbReference type="SUPFAM" id="SSF54211">
    <property type="entry name" value="Ribosomal protein S5 domain 2-like"/>
    <property type="match status" value="1"/>
</dbReference>
<evidence type="ECO:0000256" key="1">
    <source>
        <dbReference type="ARBA" id="ARBA00004123"/>
    </source>
</evidence>
<keyword evidence="5" id="KW-0698">rRNA processing</keyword>
<evidence type="ECO:0000313" key="11">
    <source>
        <dbReference type="EMBL" id="MBY84198.1"/>
    </source>
</evidence>
<comment type="similarity">
    <text evidence="3">Belongs to the RNase PH family.</text>
</comment>
<dbReference type="InterPro" id="IPR027408">
    <property type="entry name" value="PNPase/RNase_PH_dom_sf"/>
</dbReference>
<dbReference type="InterPro" id="IPR020568">
    <property type="entry name" value="Ribosomal_Su5_D2-typ_SF"/>
</dbReference>
<dbReference type="GO" id="GO:0034475">
    <property type="term" value="P:U4 snRNA 3'-end processing"/>
    <property type="evidence" value="ECO:0007669"/>
    <property type="project" value="TreeGrafter"/>
</dbReference>
<feature type="domain" description="Exoribonuclease phosphorolytic" evidence="10">
    <location>
        <begin position="180"/>
        <end position="208"/>
    </location>
</feature>
<evidence type="ECO:0000256" key="4">
    <source>
        <dbReference type="ARBA" id="ARBA00022490"/>
    </source>
</evidence>
<evidence type="ECO:0000256" key="6">
    <source>
        <dbReference type="ARBA" id="ARBA00022835"/>
    </source>
</evidence>
<name>A0A2S2R2H2_9HEMI</name>
<dbReference type="InterPro" id="IPR036345">
    <property type="entry name" value="ExoRNase_PH_dom2_sf"/>
</dbReference>
<dbReference type="GO" id="GO:0071028">
    <property type="term" value="P:nuclear mRNA surveillance"/>
    <property type="evidence" value="ECO:0007669"/>
    <property type="project" value="TreeGrafter"/>
</dbReference>
<dbReference type="GO" id="GO:0071051">
    <property type="term" value="P:poly(A)-dependent snoRNA 3'-end processing"/>
    <property type="evidence" value="ECO:0007669"/>
    <property type="project" value="TreeGrafter"/>
</dbReference>
<protein>
    <submittedName>
        <fullName evidence="11 13">Exosome complex component MTR3</fullName>
    </submittedName>
</protein>
<keyword evidence="12" id="KW-1185">Reference proteome</keyword>
<evidence type="ECO:0000256" key="5">
    <source>
        <dbReference type="ARBA" id="ARBA00022552"/>
    </source>
</evidence>
<evidence type="ECO:0000256" key="8">
    <source>
        <dbReference type="ARBA" id="ARBA00023242"/>
    </source>
</evidence>
<dbReference type="GO" id="GO:0000176">
    <property type="term" value="C:nuclear exosome (RNase complex)"/>
    <property type="evidence" value="ECO:0007669"/>
    <property type="project" value="TreeGrafter"/>
</dbReference>
<dbReference type="Proteomes" id="UP000694846">
    <property type="component" value="Unplaced"/>
</dbReference>
<comment type="subcellular location">
    <subcellularLocation>
        <location evidence="2">Cytoplasm</location>
    </subcellularLocation>
    <subcellularLocation>
        <location evidence="1">Nucleus</location>
    </subcellularLocation>
</comment>